<gene>
    <name evidence="2" type="ORF">A0O34_10020</name>
</gene>
<dbReference type="AlphaFoldDB" id="A0A172Y1K2"/>
<dbReference type="Proteomes" id="UP000077824">
    <property type="component" value="Chromosome"/>
</dbReference>
<dbReference type="SUPFAM" id="SSF55729">
    <property type="entry name" value="Acyl-CoA N-acyltransferases (Nat)"/>
    <property type="match status" value="1"/>
</dbReference>
<dbReference type="EMBL" id="CP015199">
    <property type="protein sequence ID" value="ANF53128.1"/>
    <property type="molecule type" value="Genomic_DNA"/>
</dbReference>
<dbReference type="PROSITE" id="PS51186">
    <property type="entry name" value="GNAT"/>
    <property type="match status" value="1"/>
</dbReference>
<keyword evidence="3" id="KW-1185">Reference proteome</keyword>
<feature type="domain" description="N-acetyltransferase" evidence="1">
    <location>
        <begin position="1"/>
        <end position="180"/>
    </location>
</feature>
<keyword evidence="2" id="KW-0808">Transferase</keyword>
<evidence type="ECO:0000313" key="3">
    <source>
        <dbReference type="Proteomes" id="UP000077824"/>
    </source>
</evidence>
<sequence>MIVRQAEPKDYSAIIELQNANTPDQLTEEEKKQGFVVSSMTKETLDGINKNLGVLVAIEGEQLAGFVCLATTNPLPEHPIVKAMYESFPQQQFNDKKLTDYQVFIYGPVLINSNWRGKGILKKLFAAVKDFTKNDYDLGTAFINDKNPHSLAVHVDGLGMTALKPFNYGEETFQLVVFSV</sequence>
<dbReference type="Pfam" id="PF00583">
    <property type="entry name" value="Acetyltransf_1"/>
    <property type="match status" value="1"/>
</dbReference>
<dbReference type="Gene3D" id="3.40.630.30">
    <property type="match status" value="1"/>
</dbReference>
<dbReference type="KEGG" id="chh:A0O34_10020"/>
<dbReference type="GO" id="GO:0016747">
    <property type="term" value="F:acyltransferase activity, transferring groups other than amino-acyl groups"/>
    <property type="evidence" value="ECO:0007669"/>
    <property type="project" value="InterPro"/>
</dbReference>
<evidence type="ECO:0000313" key="2">
    <source>
        <dbReference type="EMBL" id="ANF53128.1"/>
    </source>
</evidence>
<protein>
    <submittedName>
        <fullName evidence="2">Sortase-like acyltransferase</fullName>
    </submittedName>
</protein>
<keyword evidence="2" id="KW-0012">Acyltransferase</keyword>
<evidence type="ECO:0000259" key="1">
    <source>
        <dbReference type="PROSITE" id="PS51186"/>
    </source>
</evidence>
<organism evidence="2 3">
    <name type="scientific">Chryseobacterium glaciei</name>
    <dbReference type="NCBI Taxonomy" id="1685010"/>
    <lineage>
        <taxon>Bacteria</taxon>
        <taxon>Pseudomonadati</taxon>
        <taxon>Bacteroidota</taxon>
        <taxon>Flavobacteriia</taxon>
        <taxon>Flavobacteriales</taxon>
        <taxon>Weeksellaceae</taxon>
        <taxon>Chryseobacterium group</taxon>
        <taxon>Chryseobacterium</taxon>
    </lineage>
</organism>
<proteinExistence type="predicted"/>
<dbReference type="InterPro" id="IPR016181">
    <property type="entry name" value="Acyl_CoA_acyltransferase"/>
</dbReference>
<accession>A0A172Y1K2</accession>
<reference evidence="2 3" key="1">
    <citation type="submission" date="2016-04" db="EMBL/GenBank/DDBJ databases">
        <title>Complete Genome Sequence of Chryseobacterium sp. IHBB 10212.</title>
        <authorList>
            <person name="Pal M."/>
            <person name="Swarnkar M.K."/>
            <person name="Kaushal K."/>
            <person name="Chhibber S."/>
            <person name="Singh A.K."/>
            <person name="Gulati A."/>
        </authorList>
    </citation>
    <scope>NUCLEOTIDE SEQUENCE [LARGE SCALE GENOMIC DNA]</scope>
    <source>
        <strain evidence="2 3">IHBB 10212</strain>
    </source>
</reference>
<dbReference type="OrthoDB" id="5109343at2"/>
<name>A0A172Y1K2_9FLAO</name>
<dbReference type="InterPro" id="IPR000182">
    <property type="entry name" value="GNAT_dom"/>
</dbReference>